<dbReference type="eggNOG" id="KOG0620">
    <property type="taxonomic scope" value="Eukaryota"/>
</dbReference>
<accession>A0A0D3I4G9</accession>
<sequence>MSSPPTISRLRLLSDQPVEGCELTPDIFLANGVPAHTCRLEYKWYRSITKMACSWCGKTPVIMQRLTDDSYFCSVACFTNAWQGHPNQHRTGLTSSGVRTETAKQAEGWVGRDFTETTEQKWVEVSDVSTYIPSLDDAVTPLSADGSQKGIAKTLKTNYPGTNRTNANRLGFTLLTYNVLSEIYATADAYPYCAAWALPWNYRRRNIMRELINYRADIMCLQEVQADHFENFLEPELAKYNYAGHDVEFNTIARQRHSNDRNVLNRLLKDNVAQLLVANTHINASPEFADVKLWQTQHLVLEIERMLTQHSGSTSTIPVVAAGDFNSLPGSDPHTLLANGLVQPENGDPSGVLATLPLRHSLPLRSAMATVGAHANASAESHELQRMEPPYTNYTTSFVGTLDYIFYTVDRLSVGGLLQMVDDRQVQEHTALPSPLFSSDHTPLLSEFHFKR</sequence>
<dbReference type="Gene3D" id="3.60.10.10">
    <property type="entry name" value="Endonuclease/exonuclease/phosphatase"/>
    <property type="match status" value="1"/>
</dbReference>
<proteinExistence type="predicted"/>
<dbReference type="GeneID" id="17252259"/>
<dbReference type="HOGENOM" id="CLU_016428_5_0_1"/>
<reference evidence="2" key="2">
    <citation type="submission" date="2024-10" db="UniProtKB">
        <authorList>
            <consortium name="EnsemblProtists"/>
        </authorList>
    </citation>
    <scope>IDENTIFICATION</scope>
</reference>
<dbReference type="PANTHER" id="PTHR12121:SF34">
    <property type="entry name" value="PROTEIN ANGEL"/>
    <property type="match status" value="1"/>
</dbReference>
<dbReference type="SUPFAM" id="SSF56219">
    <property type="entry name" value="DNase I-like"/>
    <property type="match status" value="1"/>
</dbReference>
<dbReference type="Proteomes" id="UP000013827">
    <property type="component" value="Unassembled WGS sequence"/>
</dbReference>
<dbReference type="PANTHER" id="PTHR12121">
    <property type="entry name" value="CARBON CATABOLITE REPRESSOR PROTEIN 4"/>
    <property type="match status" value="1"/>
</dbReference>
<keyword evidence="3" id="KW-1185">Reference proteome</keyword>
<dbReference type="PaxDb" id="2903-EOD06154"/>
<dbReference type="InterPro" id="IPR036691">
    <property type="entry name" value="Endo/exonu/phosph_ase_sf"/>
</dbReference>
<evidence type="ECO:0000313" key="2">
    <source>
        <dbReference type="EnsemblProtists" id="EOD06154"/>
    </source>
</evidence>
<dbReference type="InterPro" id="IPR005135">
    <property type="entry name" value="Endo/exonuclease/phosphatase"/>
</dbReference>
<dbReference type="KEGG" id="ehx:EMIHUDRAFT_219492"/>
<dbReference type="AlphaFoldDB" id="A0A0D3I4G9"/>
<dbReference type="RefSeq" id="XP_005758583.1">
    <property type="nucleotide sequence ID" value="XM_005758526.1"/>
</dbReference>
<reference evidence="3" key="1">
    <citation type="journal article" date="2013" name="Nature">
        <title>Pan genome of the phytoplankton Emiliania underpins its global distribution.</title>
        <authorList>
            <person name="Read B.A."/>
            <person name="Kegel J."/>
            <person name="Klute M.J."/>
            <person name="Kuo A."/>
            <person name="Lefebvre S.C."/>
            <person name="Maumus F."/>
            <person name="Mayer C."/>
            <person name="Miller J."/>
            <person name="Monier A."/>
            <person name="Salamov A."/>
            <person name="Young J."/>
            <person name="Aguilar M."/>
            <person name="Claverie J.M."/>
            <person name="Frickenhaus S."/>
            <person name="Gonzalez K."/>
            <person name="Herman E.K."/>
            <person name="Lin Y.C."/>
            <person name="Napier J."/>
            <person name="Ogata H."/>
            <person name="Sarno A.F."/>
            <person name="Shmutz J."/>
            <person name="Schroeder D."/>
            <person name="de Vargas C."/>
            <person name="Verret F."/>
            <person name="von Dassow P."/>
            <person name="Valentin K."/>
            <person name="Van de Peer Y."/>
            <person name="Wheeler G."/>
            <person name="Dacks J.B."/>
            <person name="Delwiche C.F."/>
            <person name="Dyhrman S.T."/>
            <person name="Glockner G."/>
            <person name="John U."/>
            <person name="Richards T."/>
            <person name="Worden A.Z."/>
            <person name="Zhang X."/>
            <person name="Grigoriev I.V."/>
            <person name="Allen A.E."/>
            <person name="Bidle K."/>
            <person name="Borodovsky M."/>
            <person name="Bowler C."/>
            <person name="Brownlee C."/>
            <person name="Cock J.M."/>
            <person name="Elias M."/>
            <person name="Gladyshev V.N."/>
            <person name="Groth M."/>
            <person name="Guda C."/>
            <person name="Hadaegh A."/>
            <person name="Iglesias-Rodriguez M.D."/>
            <person name="Jenkins J."/>
            <person name="Jones B.M."/>
            <person name="Lawson T."/>
            <person name="Leese F."/>
            <person name="Lindquist E."/>
            <person name="Lobanov A."/>
            <person name="Lomsadze A."/>
            <person name="Malik S.B."/>
            <person name="Marsh M.E."/>
            <person name="Mackinder L."/>
            <person name="Mock T."/>
            <person name="Mueller-Roeber B."/>
            <person name="Pagarete A."/>
            <person name="Parker M."/>
            <person name="Probert I."/>
            <person name="Quesneville H."/>
            <person name="Raines C."/>
            <person name="Rensing S.A."/>
            <person name="Riano-Pachon D.M."/>
            <person name="Richier S."/>
            <person name="Rokitta S."/>
            <person name="Shiraiwa Y."/>
            <person name="Soanes D.M."/>
            <person name="van der Giezen M."/>
            <person name="Wahlund T.M."/>
            <person name="Williams B."/>
            <person name="Wilson W."/>
            <person name="Wolfe G."/>
            <person name="Wurch L.L."/>
        </authorList>
    </citation>
    <scope>NUCLEOTIDE SEQUENCE</scope>
</reference>
<dbReference type="STRING" id="2903.R1DBF5"/>
<organism evidence="2 3">
    <name type="scientific">Emiliania huxleyi (strain CCMP1516)</name>
    <dbReference type="NCBI Taxonomy" id="280463"/>
    <lineage>
        <taxon>Eukaryota</taxon>
        <taxon>Haptista</taxon>
        <taxon>Haptophyta</taxon>
        <taxon>Prymnesiophyceae</taxon>
        <taxon>Isochrysidales</taxon>
        <taxon>Noelaerhabdaceae</taxon>
        <taxon>Emiliania</taxon>
    </lineage>
</organism>
<dbReference type="EnsemblProtists" id="EOD06154">
    <property type="protein sequence ID" value="EOD06154"/>
    <property type="gene ID" value="EMIHUDRAFT_219492"/>
</dbReference>
<evidence type="ECO:0000313" key="3">
    <source>
        <dbReference type="Proteomes" id="UP000013827"/>
    </source>
</evidence>
<protein>
    <recommendedName>
        <fullName evidence="1">Endonuclease/exonuclease/phosphatase domain-containing protein</fullName>
    </recommendedName>
</protein>
<dbReference type="GO" id="GO:0000175">
    <property type="term" value="F:3'-5'-RNA exonuclease activity"/>
    <property type="evidence" value="ECO:0007669"/>
    <property type="project" value="TreeGrafter"/>
</dbReference>
<feature type="domain" description="Endonuclease/exonuclease/phosphatase" evidence="1">
    <location>
        <begin position="175"/>
        <end position="441"/>
    </location>
</feature>
<evidence type="ECO:0000259" key="1">
    <source>
        <dbReference type="Pfam" id="PF03372"/>
    </source>
</evidence>
<dbReference type="Pfam" id="PF03372">
    <property type="entry name" value="Exo_endo_phos"/>
    <property type="match status" value="1"/>
</dbReference>
<dbReference type="InterPro" id="IPR050410">
    <property type="entry name" value="CCR4/nocturin_mRNA_transcr"/>
</dbReference>
<name>A0A0D3I4G9_EMIH1</name>